<evidence type="ECO:0000313" key="3">
    <source>
        <dbReference type="Proteomes" id="UP000315496"/>
    </source>
</evidence>
<protein>
    <submittedName>
        <fullName evidence="2">Ankyrin repeat protein 1</fullName>
    </submittedName>
</protein>
<dbReference type="Gene3D" id="1.25.40.20">
    <property type="entry name" value="Ankyrin repeat-containing domain"/>
    <property type="match status" value="7"/>
</dbReference>
<feature type="repeat" description="ANK" evidence="1">
    <location>
        <begin position="59"/>
        <end position="91"/>
    </location>
</feature>
<accession>A0A4Z1T6A0</accession>
<organism evidence="2 3">
    <name type="scientific">Giardia muris</name>
    <dbReference type="NCBI Taxonomy" id="5742"/>
    <lineage>
        <taxon>Eukaryota</taxon>
        <taxon>Metamonada</taxon>
        <taxon>Diplomonadida</taxon>
        <taxon>Hexamitidae</taxon>
        <taxon>Giardiinae</taxon>
        <taxon>Giardia</taxon>
    </lineage>
</organism>
<dbReference type="SMART" id="SM00248">
    <property type="entry name" value="ANK"/>
    <property type="match status" value="19"/>
</dbReference>
<gene>
    <name evidence="2" type="ORF">GMRT_10023</name>
</gene>
<dbReference type="Proteomes" id="UP000315496">
    <property type="component" value="Chromosome 2"/>
</dbReference>
<dbReference type="Pfam" id="PF00023">
    <property type="entry name" value="Ank"/>
    <property type="match status" value="2"/>
</dbReference>
<name>A0A4Z1T6A0_GIAMU</name>
<dbReference type="SUPFAM" id="SSF48403">
    <property type="entry name" value="Ankyrin repeat"/>
    <property type="match status" value="4"/>
</dbReference>
<dbReference type="EMBL" id="VDLU01000002">
    <property type="protein sequence ID" value="TNJ28059.1"/>
    <property type="molecule type" value="Genomic_DNA"/>
</dbReference>
<sequence length="1033" mass="112670">MVRSRFIDRADDPREATYAPGARSHDSTGRSTLLIDAAIKGDVEGIMANIHLAGQRDALGETALMKAAIYGRAKCVSILLDKEAGIQRSDGWTALMCAAANGHHECVSLLLKDEVRMVDSCGVTALMRATTHGCTRSVLLLLYEASMQTTRVSEWPFGCMHAQITALMLAAALGNVSIIRMLVPYELGLCSIYGHMAFWYAEYNAIDSCNRFIFGGHRAAMKLLAIERTKSVHVRRPPPPPTEVLDDQASRRNKNSLQITSDLMRVASIGNPYSISYHIRDLMQQTPEGVTALMHAVYGGWEGCILPLLRETCLRLSETISLPNKVRINKDGTALMLAAALGRTKIIEYLQALQPGMTDVFGLTALMYATLYGQHSCVKPLLAETGNRTLAEVILPQGAERCTMSIGSTALMMAVASGHIRIARLLIPYELGLMTASGSSALMLAAYYNVVTIIPNLIFEAGRCTLEQTYWGDQSFPSGITALMLAAQRGHLQAAKALIPYELGLMDSSGSSAYTYSLQAQDANMTRLLVAEQSGCFSLKENETQLIAAARRGLVLLVKHYLHQAGAIDDSGMSALMYSIQNGDLQCVSLLAELEVNILGPTGETALYSAMSQYHLDLARVIGRYDTQCSSLLYYILNDEIDNALTVLEQATQTYHQYSALMLAAASGHSNLIGKLLYREGRLQTREGETALMLASRFAQWKTAYLLLDKEGGLQTKTGCTALMIAASKESCDCLQQLAEKEAGLRNNKGETALMLATRSGNSTMVKVLVNYEAGIQDIEGWSALMIAATTGHLECARILSNHEARRLASNGTCALRLALERKHISIVKLLLPLEYPLISNNIGALETISQTVFHTNVRESSLLRAAIHDDIPMLLAELKNVRSRDECGWTALMHASKKGHTNVVRILVGYETRLTLPDGMTALMLSVVHGATDCVEILASRELLMQTQDGLTALMLAVLHNRVDCLRFLVGEAHLKTKRAGQTVGCTFPAGLSALDLAYQLDHCDVINKLVQLASSPRGDEPPRKQIGRSIR</sequence>
<feature type="repeat" description="ANK" evidence="1">
    <location>
        <begin position="749"/>
        <end position="781"/>
    </location>
</feature>
<proteinExistence type="predicted"/>
<evidence type="ECO:0000256" key="1">
    <source>
        <dbReference type="PROSITE-ProRule" id="PRU00023"/>
    </source>
</evidence>
<dbReference type="PANTHER" id="PTHR24120">
    <property type="entry name" value="GH07239P"/>
    <property type="match status" value="1"/>
</dbReference>
<dbReference type="PROSITE" id="PS50088">
    <property type="entry name" value="ANK_REPEAT"/>
    <property type="match status" value="2"/>
</dbReference>
<dbReference type="PANTHER" id="PTHR24120:SF4">
    <property type="entry name" value="GH07239P"/>
    <property type="match status" value="1"/>
</dbReference>
<dbReference type="Pfam" id="PF12796">
    <property type="entry name" value="Ank_2"/>
    <property type="match status" value="5"/>
</dbReference>
<evidence type="ECO:0000313" key="2">
    <source>
        <dbReference type="EMBL" id="TNJ28059.1"/>
    </source>
</evidence>
<dbReference type="AlphaFoldDB" id="A0A4Z1T6A0"/>
<keyword evidence="1" id="KW-0040">ANK repeat</keyword>
<dbReference type="OrthoDB" id="20872at2759"/>
<dbReference type="PROSITE" id="PS50297">
    <property type="entry name" value="ANK_REP_REGION"/>
    <property type="match status" value="1"/>
</dbReference>
<comment type="caution">
    <text evidence="2">The sequence shown here is derived from an EMBL/GenBank/DDBJ whole genome shotgun (WGS) entry which is preliminary data.</text>
</comment>
<dbReference type="VEuPathDB" id="GiardiaDB:GMRT_10023"/>
<dbReference type="InterPro" id="IPR002110">
    <property type="entry name" value="Ankyrin_rpt"/>
</dbReference>
<keyword evidence="3" id="KW-1185">Reference proteome</keyword>
<reference evidence="2 3" key="1">
    <citation type="submission" date="2019-05" db="EMBL/GenBank/DDBJ databases">
        <title>The compact genome of Giardia muris reveals important steps in the evolution of intestinal protozoan parasites.</title>
        <authorList>
            <person name="Xu F."/>
            <person name="Jimenez-Gonzalez A."/>
            <person name="Einarsson E."/>
            <person name="Astvaldsson A."/>
            <person name="Peirasmaki D."/>
            <person name="Eckmann L."/>
            <person name="Andersson J.O."/>
            <person name="Svard S.G."/>
            <person name="Jerlstrom-Hultqvist J."/>
        </authorList>
    </citation>
    <scope>NUCLEOTIDE SEQUENCE [LARGE SCALE GENOMIC DNA]</scope>
    <source>
        <strain evidence="2 3">Roberts-Thomson</strain>
    </source>
</reference>
<dbReference type="InterPro" id="IPR036770">
    <property type="entry name" value="Ankyrin_rpt-contain_sf"/>
</dbReference>